<dbReference type="AlphaFoldDB" id="A0A486NUV7"/>
<dbReference type="Gene3D" id="3.40.50.300">
    <property type="entry name" value="P-loop containing nucleotide triphosphate hydrolases"/>
    <property type="match status" value="1"/>
</dbReference>
<evidence type="ECO:0000313" key="2">
    <source>
        <dbReference type="EMBL" id="SXN31314.1"/>
    </source>
</evidence>
<dbReference type="PANTHER" id="PTHR13696:SF99">
    <property type="entry name" value="COBYRINIC ACID AC-DIAMIDE SYNTHASE"/>
    <property type="match status" value="1"/>
</dbReference>
<dbReference type="Proteomes" id="UP000259975">
    <property type="component" value="Unassembled WGS sequence"/>
</dbReference>
<reference evidence="3" key="1">
    <citation type="submission" date="2019-03" db="EMBL/GenBank/DDBJ databases">
        <authorList>
            <consortium name="Pathogen Informatics"/>
        </authorList>
    </citation>
    <scope>NUCLEOTIDE SEQUENCE</scope>
    <source>
        <strain evidence="3">5012STDY7626446</strain>
        <strain evidence="2 4">EuSCAPE_AT029</strain>
    </source>
</reference>
<evidence type="ECO:0000313" key="4">
    <source>
        <dbReference type="Proteomes" id="UP000259975"/>
    </source>
</evidence>
<proteinExistence type="predicted"/>
<dbReference type="EMBL" id="UKGE01000008">
    <property type="protein sequence ID" value="SXN31314.1"/>
    <property type="molecule type" value="Genomic_DNA"/>
</dbReference>
<dbReference type="Pfam" id="PF13614">
    <property type="entry name" value="AAA_31"/>
    <property type="match status" value="1"/>
</dbReference>
<dbReference type="RefSeq" id="WP_004191592.1">
    <property type="nucleotide sequence ID" value="NZ_CABFYA010000001.1"/>
</dbReference>
<dbReference type="InterPro" id="IPR050678">
    <property type="entry name" value="DNA_Partitioning_ATPase"/>
</dbReference>
<dbReference type="PANTHER" id="PTHR13696">
    <property type="entry name" value="P-LOOP CONTAINING NUCLEOSIDE TRIPHOSPHATE HYDROLASE"/>
    <property type="match status" value="1"/>
</dbReference>
<sequence length="351" mass="38656">MTITAKQAAQGVDDTMKSYAIWNNKGGVGKTYLSFAMATEYARQNPEKRVIFADMCPQANLSEILLGGNGTGASRLAALIQQRKTIGGYFDRRTRSPHMITGAETSYLIHANETNSHIPANVFLIAGDPSLEVQAQVINQLSSVNLPVDSWKSIHLWLRDLLVACAQQQGIEDTVCFIDCNPSFSAYTELSLIAANAIIVPCSSDGSSARAVDNLSQLVYGVGVQNDYRAVNFYDRCLNFGISVPVIHSLVFNRSTEYDKRASKAFSAMFNEIMLRAENLRKIKPNSFQGGELKTFTVPDNHSVAIVSSHLGRPLFDITPGRYQIHDTEPQINNEPLERYGTAIKTLVQSL</sequence>
<evidence type="ECO:0000259" key="1">
    <source>
        <dbReference type="Pfam" id="PF13614"/>
    </source>
</evidence>
<evidence type="ECO:0000313" key="3">
    <source>
        <dbReference type="EMBL" id="VGL64203.1"/>
    </source>
</evidence>
<dbReference type="SUPFAM" id="SSF52540">
    <property type="entry name" value="P-loop containing nucleoside triphosphate hydrolases"/>
    <property type="match status" value="1"/>
</dbReference>
<accession>A0A486NUV7</accession>
<organism evidence="3">
    <name type="scientific">Klebsiella pneumoniae</name>
    <dbReference type="NCBI Taxonomy" id="573"/>
    <lineage>
        <taxon>Bacteria</taxon>
        <taxon>Pseudomonadati</taxon>
        <taxon>Pseudomonadota</taxon>
        <taxon>Gammaproteobacteria</taxon>
        <taxon>Enterobacterales</taxon>
        <taxon>Enterobacteriaceae</taxon>
        <taxon>Klebsiella/Raoultella group</taxon>
        <taxon>Klebsiella</taxon>
        <taxon>Klebsiella pneumoniae complex</taxon>
    </lineage>
</organism>
<gene>
    <name evidence="2" type="ORF">SAMEA3499901_02334</name>
    <name evidence="3" type="ORF">SAMEA4873648_02160</name>
</gene>
<feature type="domain" description="AAA" evidence="1">
    <location>
        <begin position="16"/>
        <end position="219"/>
    </location>
</feature>
<dbReference type="InterPro" id="IPR027417">
    <property type="entry name" value="P-loop_NTPase"/>
</dbReference>
<protein>
    <submittedName>
        <fullName evidence="3">ATPase domain-containing protein</fullName>
    </submittedName>
</protein>
<dbReference type="EMBL" id="CAAHCS010000002">
    <property type="protein sequence ID" value="VGL64203.1"/>
    <property type="molecule type" value="Genomic_DNA"/>
</dbReference>
<name>A0A486NUV7_KLEPN</name>
<dbReference type="InterPro" id="IPR025669">
    <property type="entry name" value="AAA_dom"/>
</dbReference>
<dbReference type="CDD" id="cd02042">
    <property type="entry name" value="ParAB_family"/>
    <property type="match status" value="1"/>
</dbReference>